<organism evidence="1">
    <name type="scientific">Anguilla anguilla</name>
    <name type="common">European freshwater eel</name>
    <name type="synonym">Muraena anguilla</name>
    <dbReference type="NCBI Taxonomy" id="7936"/>
    <lineage>
        <taxon>Eukaryota</taxon>
        <taxon>Metazoa</taxon>
        <taxon>Chordata</taxon>
        <taxon>Craniata</taxon>
        <taxon>Vertebrata</taxon>
        <taxon>Euteleostomi</taxon>
        <taxon>Actinopterygii</taxon>
        <taxon>Neopterygii</taxon>
        <taxon>Teleostei</taxon>
        <taxon>Anguilliformes</taxon>
        <taxon>Anguillidae</taxon>
        <taxon>Anguilla</taxon>
    </lineage>
</organism>
<reference evidence="1" key="2">
    <citation type="journal article" date="2015" name="Fish Shellfish Immunol.">
        <title>Early steps in the European eel (Anguilla anguilla)-Vibrio vulnificus interaction in the gills: Role of the RtxA13 toxin.</title>
        <authorList>
            <person name="Callol A."/>
            <person name="Pajuelo D."/>
            <person name="Ebbesson L."/>
            <person name="Teles M."/>
            <person name="MacKenzie S."/>
            <person name="Amaro C."/>
        </authorList>
    </citation>
    <scope>NUCLEOTIDE SEQUENCE</scope>
</reference>
<accession>A0A0E9U4Y6</accession>
<name>A0A0E9U4Y6_ANGAN</name>
<protein>
    <submittedName>
        <fullName evidence="1">Uncharacterized protein</fullName>
    </submittedName>
</protein>
<dbReference type="EMBL" id="GBXM01047780">
    <property type="protein sequence ID" value="JAH60797.1"/>
    <property type="molecule type" value="Transcribed_RNA"/>
</dbReference>
<proteinExistence type="predicted"/>
<reference evidence="1" key="1">
    <citation type="submission" date="2014-11" db="EMBL/GenBank/DDBJ databases">
        <authorList>
            <person name="Amaro Gonzalez C."/>
        </authorList>
    </citation>
    <scope>NUCLEOTIDE SEQUENCE</scope>
</reference>
<dbReference type="AlphaFoldDB" id="A0A0E9U4Y6"/>
<evidence type="ECO:0000313" key="1">
    <source>
        <dbReference type="EMBL" id="JAH60797.1"/>
    </source>
</evidence>
<sequence length="53" mass="6370">MRAFSRLQSKLVRHRTIFAFGWEMKVNIEINKTGEKLRTLKPFQKQPYGFLPM</sequence>